<dbReference type="Proteomes" id="UP001500618">
    <property type="component" value="Unassembled WGS sequence"/>
</dbReference>
<evidence type="ECO:0000313" key="1">
    <source>
        <dbReference type="EMBL" id="GAA1712409.1"/>
    </source>
</evidence>
<dbReference type="RefSeq" id="WP_344314583.1">
    <property type="nucleotide sequence ID" value="NZ_BAAANY010000038.1"/>
</dbReference>
<gene>
    <name evidence="1" type="ORF">GCM10009765_71880</name>
</gene>
<sequence length="139" mass="14699">MAASNPFADVEGAVRTWLRAHSAVRPLVNGQVHFGIPAGLKPPFITVTRIGGGPQAGDTPLEDARISLSCWGGSKKTAVDVVQAVMFAIQEMAMEPLDDSTVGYGAKVDSVLWSPDIPSDTPRYVVDFTVTVMAKQTAA</sequence>
<accession>A0ABN2IV57</accession>
<dbReference type="Gene3D" id="3.30.2000.30">
    <property type="match status" value="1"/>
</dbReference>
<dbReference type="EMBL" id="BAAANY010000038">
    <property type="protein sequence ID" value="GAA1712409.1"/>
    <property type="molecule type" value="Genomic_DNA"/>
</dbReference>
<evidence type="ECO:0008006" key="3">
    <source>
        <dbReference type="Google" id="ProtNLM"/>
    </source>
</evidence>
<protein>
    <recommendedName>
        <fullName evidence="3">Tail terminator</fullName>
    </recommendedName>
</protein>
<proteinExistence type="predicted"/>
<name>A0ABN2IV57_9ACTN</name>
<comment type="caution">
    <text evidence="1">The sequence shown here is derived from an EMBL/GenBank/DDBJ whole genome shotgun (WGS) entry which is preliminary data.</text>
</comment>
<organism evidence="1 2">
    <name type="scientific">Fodinicola feengrottensis</name>
    <dbReference type="NCBI Taxonomy" id="435914"/>
    <lineage>
        <taxon>Bacteria</taxon>
        <taxon>Bacillati</taxon>
        <taxon>Actinomycetota</taxon>
        <taxon>Actinomycetes</taxon>
        <taxon>Mycobacteriales</taxon>
        <taxon>Fodinicola</taxon>
    </lineage>
</organism>
<reference evidence="1 2" key="1">
    <citation type="journal article" date="2019" name="Int. J. Syst. Evol. Microbiol.">
        <title>The Global Catalogue of Microorganisms (GCM) 10K type strain sequencing project: providing services to taxonomists for standard genome sequencing and annotation.</title>
        <authorList>
            <consortium name="The Broad Institute Genomics Platform"/>
            <consortium name="The Broad Institute Genome Sequencing Center for Infectious Disease"/>
            <person name="Wu L."/>
            <person name="Ma J."/>
        </authorList>
    </citation>
    <scope>NUCLEOTIDE SEQUENCE [LARGE SCALE GENOMIC DNA]</scope>
    <source>
        <strain evidence="1 2">JCM 14718</strain>
    </source>
</reference>
<evidence type="ECO:0000313" key="2">
    <source>
        <dbReference type="Proteomes" id="UP001500618"/>
    </source>
</evidence>
<dbReference type="InterPro" id="IPR053745">
    <property type="entry name" value="Viral_Tail_Comp_sf"/>
</dbReference>
<dbReference type="Pfam" id="PF11367">
    <property type="entry name" value="Tail_completion_gp17"/>
    <property type="match status" value="1"/>
</dbReference>
<keyword evidence="2" id="KW-1185">Reference proteome</keyword>
<dbReference type="InterPro" id="IPR021508">
    <property type="entry name" value="Gp17-like"/>
</dbReference>